<protein>
    <submittedName>
        <fullName evidence="2">Type II secretion system protein</fullName>
    </submittedName>
</protein>
<reference evidence="2" key="1">
    <citation type="journal article" date="2020" name="mSystems">
        <title>Genome- and Community-Level Interaction Insights into Carbon Utilization and Element Cycling Functions of Hydrothermarchaeota in Hydrothermal Sediment.</title>
        <authorList>
            <person name="Zhou Z."/>
            <person name="Liu Y."/>
            <person name="Xu W."/>
            <person name="Pan J."/>
            <person name="Luo Z.H."/>
            <person name="Li M."/>
        </authorList>
    </citation>
    <scope>NUCLEOTIDE SEQUENCE [LARGE SCALE GENOMIC DNA]</scope>
    <source>
        <strain evidence="2">SpSt-69</strain>
    </source>
</reference>
<evidence type="ECO:0000313" key="2">
    <source>
        <dbReference type="EMBL" id="HGL16809.1"/>
    </source>
</evidence>
<comment type="caution">
    <text evidence="2">The sequence shown here is derived from an EMBL/GenBank/DDBJ whole genome shotgun (WGS) entry which is preliminary data.</text>
</comment>
<dbReference type="InterPro" id="IPR045584">
    <property type="entry name" value="Pilin-like"/>
</dbReference>
<keyword evidence="1" id="KW-0472">Membrane</keyword>
<proteinExistence type="predicted"/>
<name>A0A7V3ZWA9_UNCW3</name>
<evidence type="ECO:0000256" key="1">
    <source>
        <dbReference type="SAM" id="Phobius"/>
    </source>
</evidence>
<gene>
    <name evidence="2" type="ORF">ENU66_00475</name>
</gene>
<organism evidence="2">
    <name type="scientific">candidate division WOR-3 bacterium</name>
    <dbReference type="NCBI Taxonomy" id="2052148"/>
    <lineage>
        <taxon>Bacteria</taxon>
        <taxon>Bacteria division WOR-3</taxon>
    </lineage>
</organism>
<accession>A0A7V3ZWA9</accession>
<dbReference type="AlphaFoldDB" id="A0A7V3ZWA9"/>
<keyword evidence="1" id="KW-0812">Transmembrane</keyword>
<dbReference type="SUPFAM" id="SSF54523">
    <property type="entry name" value="Pili subunits"/>
    <property type="match status" value="1"/>
</dbReference>
<keyword evidence="1" id="KW-1133">Transmembrane helix</keyword>
<sequence length="261" mass="28921">MKRGFTLIDISIALIILGIITGLSIPLLMQTKGAKHIEIARKELQIYKKRLISFYNQTGNLPSHTPTYTLPHLSLQIPRRFTLDPVSGIPYRYFAETIRGDGDSIYVDGNAIGDIGAVIISPGKNGKFDGENATPDDKRFQSTSTGDFDDILVYVSQAELVITPAVCTSYQVTIRNTSGASLYVYPVKSASNYFTMPNGSTQTWPNASPDEYFLISTSTGFTTITTNVFVPKKYDINGNCRVYINVYRRVSNVPIFTTDLD</sequence>
<feature type="transmembrane region" description="Helical" evidence="1">
    <location>
        <begin position="7"/>
        <end position="29"/>
    </location>
</feature>
<dbReference type="EMBL" id="DTDJ01000006">
    <property type="protein sequence ID" value="HGL16809.1"/>
    <property type="molecule type" value="Genomic_DNA"/>
</dbReference>